<feature type="compositionally biased region" description="Polar residues" evidence="1">
    <location>
        <begin position="138"/>
        <end position="153"/>
    </location>
</feature>
<dbReference type="AlphaFoldDB" id="A0A1U8IM75"/>
<dbReference type="Pfam" id="PF14383">
    <property type="entry name" value="VARLMGL"/>
    <property type="match status" value="1"/>
</dbReference>
<organism evidence="3 4">
    <name type="scientific">Gossypium hirsutum</name>
    <name type="common">Upland cotton</name>
    <name type="synonym">Gossypium mexicanum</name>
    <dbReference type="NCBI Taxonomy" id="3635"/>
    <lineage>
        <taxon>Eukaryota</taxon>
        <taxon>Viridiplantae</taxon>
        <taxon>Streptophyta</taxon>
        <taxon>Embryophyta</taxon>
        <taxon>Tracheophyta</taxon>
        <taxon>Spermatophyta</taxon>
        <taxon>Magnoliopsida</taxon>
        <taxon>eudicotyledons</taxon>
        <taxon>Gunneridae</taxon>
        <taxon>Pentapetalae</taxon>
        <taxon>rosids</taxon>
        <taxon>malvids</taxon>
        <taxon>Malvales</taxon>
        <taxon>Malvaceae</taxon>
        <taxon>Malvoideae</taxon>
        <taxon>Gossypium</taxon>
    </lineage>
</organism>
<dbReference type="PANTHER" id="PTHR35499:SF4">
    <property type="entry name" value="ALC-INTERACTING PROTEIN 1"/>
    <property type="match status" value="1"/>
</dbReference>
<feature type="compositionally biased region" description="Polar residues" evidence="1">
    <location>
        <begin position="110"/>
        <end position="129"/>
    </location>
</feature>
<dbReference type="InterPro" id="IPR032795">
    <property type="entry name" value="DUF3741-assoc"/>
</dbReference>
<proteinExistence type="predicted"/>
<dbReference type="GeneID" id="107898249"/>
<dbReference type="Proteomes" id="UP000818029">
    <property type="component" value="Chromosome D04"/>
</dbReference>
<name>A0A1U8IM75_GOSHI</name>
<dbReference type="PaxDb" id="3635-A0A1U8IM75"/>
<feature type="compositionally biased region" description="Basic residues" evidence="1">
    <location>
        <begin position="160"/>
        <end position="169"/>
    </location>
</feature>
<reference evidence="3" key="1">
    <citation type="journal article" date="2020" name="Nat. Genet.">
        <title>Genomic diversifications of five Gossypium allopolyploid species and their impact on cotton improvement.</title>
        <authorList>
            <person name="Chen Z.J."/>
            <person name="Sreedasyam A."/>
            <person name="Ando A."/>
            <person name="Song Q."/>
            <person name="De Santiago L.M."/>
            <person name="Hulse-Kemp A.M."/>
            <person name="Ding M."/>
            <person name="Ye W."/>
            <person name="Kirkbride R.C."/>
            <person name="Jenkins J."/>
            <person name="Plott C."/>
            <person name="Lovell J."/>
            <person name="Lin Y.M."/>
            <person name="Vaughn R."/>
            <person name="Liu B."/>
            <person name="Simpson S."/>
            <person name="Scheffler B.E."/>
            <person name="Wen L."/>
            <person name="Saski C.A."/>
            <person name="Grover C.E."/>
            <person name="Hu G."/>
            <person name="Conover J.L."/>
            <person name="Carlson J.W."/>
            <person name="Shu S."/>
            <person name="Boston L.B."/>
            <person name="Williams M."/>
            <person name="Peterson D.G."/>
            <person name="McGee K."/>
            <person name="Jones D.C."/>
            <person name="Wendel J.F."/>
            <person name="Stelly D.M."/>
            <person name="Grimwood J."/>
            <person name="Schmutz J."/>
        </authorList>
    </citation>
    <scope>NUCLEOTIDE SEQUENCE [LARGE SCALE GENOMIC DNA]</scope>
    <source>
        <strain evidence="3">cv. TM-1</strain>
    </source>
</reference>
<dbReference type="RefSeq" id="XP_016679265.1">
    <property type="nucleotide sequence ID" value="XM_016823776.1"/>
</dbReference>
<evidence type="ECO:0000313" key="3">
    <source>
        <dbReference type="Proteomes" id="UP000818029"/>
    </source>
</evidence>
<dbReference type="OrthoDB" id="1670627at2759"/>
<feature type="domain" description="DUF3741" evidence="2">
    <location>
        <begin position="54"/>
        <end position="70"/>
    </location>
</feature>
<evidence type="ECO:0000313" key="4">
    <source>
        <dbReference type="RefSeq" id="XP_016679265.1"/>
    </source>
</evidence>
<gene>
    <name evidence="4" type="primary">LOC107898249</name>
</gene>
<evidence type="ECO:0000256" key="1">
    <source>
        <dbReference type="SAM" id="MobiDB-lite"/>
    </source>
</evidence>
<evidence type="ECO:0000259" key="2">
    <source>
        <dbReference type="Pfam" id="PF14383"/>
    </source>
</evidence>
<reference evidence="4" key="2">
    <citation type="submission" date="2025-08" db="UniProtKB">
        <authorList>
            <consortium name="RefSeq"/>
        </authorList>
    </citation>
    <scope>IDENTIFICATION</scope>
</reference>
<feature type="region of interest" description="Disordered" evidence="1">
    <location>
        <begin position="110"/>
        <end position="187"/>
    </location>
</feature>
<dbReference type="KEGG" id="ghi:107898249"/>
<keyword evidence="3" id="KW-1185">Reference proteome</keyword>
<protein>
    <recommendedName>
        <fullName evidence="2">DUF3741 domain-containing protein</fullName>
    </recommendedName>
</protein>
<dbReference type="PANTHER" id="PTHR35499">
    <property type="entry name" value="OS05G0128300 PROTEIN"/>
    <property type="match status" value="1"/>
</dbReference>
<accession>A0A1U8IM75</accession>
<sequence>MRNTKNSSSGCFSAVFRRLFCSGSPQTHPSDPIIELNAVDIMAKAQVQASESGPGIVARLMGLDTLPDSNWVCRAKTPISVPRSKSVNFMDYMPDFDLTKATHRRVKTSTSFQELPQSPQLLQHNQETMSEPRKWKSQRVNGSSGKNVKQNVNVREKVCSKKKNKKISKLKNEPRRVSSKQSLKSSGCIGVNSKAKTPLEEVSVKTKKKNQCAVKKVEYTDSNSEGSSSSLSPVSVLYVNDFESTKNEETACFMELVDRPSKMTDEDIKFSNWITKKLFTFEDYEEICVKLEEQILDLMLHQVADELVGFHTWNVWKQKTNLVGTLSKTQSFYPSNLQHGVSVK</sequence>